<protein>
    <recommendedName>
        <fullName evidence="3">Terminase</fullName>
    </recommendedName>
</protein>
<reference evidence="1 2" key="1">
    <citation type="submission" date="2023-07" db="EMBL/GenBank/DDBJ databases">
        <title>Functional and genomic diversity of the sorghum phyllosphere microbiome.</title>
        <authorList>
            <person name="Shade A."/>
        </authorList>
    </citation>
    <scope>NUCLEOTIDE SEQUENCE [LARGE SCALE GENOMIC DNA]</scope>
    <source>
        <strain evidence="1 2">SORGH_AS_1126</strain>
    </source>
</reference>
<dbReference type="Gene3D" id="3.40.50.300">
    <property type="entry name" value="P-loop containing nucleotide triphosphate hydrolases"/>
    <property type="match status" value="1"/>
</dbReference>
<keyword evidence="2" id="KW-1185">Reference proteome</keyword>
<dbReference type="RefSeq" id="WP_306927878.1">
    <property type="nucleotide sequence ID" value="NZ_JAUTBL010000001.1"/>
</dbReference>
<dbReference type="SUPFAM" id="SSF52540">
    <property type="entry name" value="P-loop containing nucleoside triphosphate hydrolases"/>
    <property type="match status" value="1"/>
</dbReference>
<comment type="caution">
    <text evidence="1">The sequence shown here is derived from an EMBL/GenBank/DDBJ whole genome shotgun (WGS) entry which is preliminary data.</text>
</comment>
<accession>A0ABU0UE31</accession>
<dbReference type="Proteomes" id="UP001224781">
    <property type="component" value="Unassembled WGS sequence"/>
</dbReference>
<dbReference type="EMBL" id="JAUTBL010000001">
    <property type="protein sequence ID" value="MDQ1183143.1"/>
    <property type="molecule type" value="Genomic_DNA"/>
</dbReference>
<sequence length="471" mass="53813">MHLNKEEQKQFAELLQQFHQDIEFFAITLFGQDNALRPKQIEFCNAFRNNKRITFKGGVGFGKTRALAILVWWSLFTHDQVQVTIFGPNEGQIKSGIWKELQILHSKMRPIWKDLWDVTATRIQRTKNSADCFAEFRLANKDNVSSARGIHQINNFVFVDEATGVPDEIYTEALVNVLRDPNGKLCLISNPSTTSGYFWETWNGNIAPMWAKVHGRMTDAPHVTDEDLKAAEIEYGGKFSREYRILVLGEFPLSDVDGLIPRNLVEQAIENEAAVPSDRLPIIWGLDPAEGGDRSVLVIRHDNKVLAVHSWRGLETKQLAMKVRDLFQATPKQQRPLAICVDAIGIGNGVWSDLQYMGLPAKKVIVSSSPTRRADFYSRLRDQLWWECKEWFATENVCIPNNEDLIKELLLPNYESDSGKIKVEKKSDMKKRFKGVSPDHADALCLTFAISPTRYASKYEWTPPVDLRQYE</sequence>
<dbReference type="Pfam" id="PF03237">
    <property type="entry name" value="Terminase_6N"/>
    <property type="match status" value="1"/>
</dbReference>
<evidence type="ECO:0008006" key="3">
    <source>
        <dbReference type="Google" id="ProtNLM"/>
    </source>
</evidence>
<proteinExistence type="predicted"/>
<dbReference type="InterPro" id="IPR027417">
    <property type="entry name" value="P-loop_NTPase"/>
</dbReference>
<evidence type="ECO:0000313" key="2">
    <source>
        <dbReference type="Proteomes" id="UP001224781"/>
    </source>
</evidence>
<evidence type="ECO:0000313" key="1">
    <source>
        <dbReference type="EMBL" id="MDQ1183143.1"/>
    </source>
</evidence>
<organism evidence="1 2">
    <name type="scientific">Agrobacterium larrymoorei</name>
    <dbReference type="NCBI Taxonomy" id="160699"/>
    <lineage>
        <taxon>Bacteria</taxon>
        <taxon>Pseudomonadati</taxon>
        <taxon>Pseudomonadota</taxon>
        <taxon>Alphaproteobacteria</taxon>
        <taxon>Hyphomicrobiales</taxon>
        <taxon>Rhizobiaceae</taxon>
        <taxon>Rhizobium/Agrobacterium group</taxon>
        <taxon>Agrobacterium</taxon>
    </lineage>
</organism>
<dbReference type="Gene3D" id="3.30.420.240">
    <property type="match status" value="1"/>
</dbReference>
<name>A0ABU0UE31_9HYPH</name>
<gene>
    <name evidence="1" type="ORF">QE408_000265</name>
</gene>